<dbReference type="Proteomes" id="UP001301958">
    <property type="component" value="Unassembled WGS sequence"/>
</dbReference>
<protein>
    <submittedName>
        <fullName evidence="2">Uncharacterized protein</fullName>
    </submittedName>
</protein>
<comment type="caution">
    <text evidence="2">The sequence shown here is derived from an EMBL/GenBank/DDBJ whole genome shotgun (WGS) entry which is preliminary data.</text>
</comment>
<reference evidence="2" key="2">
    <citation type="submission" date="2023-05" db="EMBL/GenBank/DDBJ databases">
        <authorList>
            <consortium name="Lawrence Berkeley National Laboratory"/>
            <person name="Steindorff A."/>
            <person name="Hensen N."/>
            <person name="Bonometti L."/>
            <person name="Westerberg I."/>
            <person name="Brannstrom I.O."/>
            <person name="Guillou S."/>
            <person name="Cros-Aarteil S."/>
            <person name="Calhoun S."/>
            <person name="Haridas S."/>
            <person name="Kuo A."/>
            <person name="Mondo S."/>
            <person name="Pangilinan J."/>
            <person name="Riley R."/>
            <person name="Labutti K."/>
            <person name="Andreopoulos B."/>
            <person name="Lipzen A."/>
            <person name="Chen C."/>
            <person name="Yanf M."/>
            <person name="Daum C."/>
            <person name="Ng V."/>
            <person name="Clum A."/>
            <person name="Ohm R."/>
            <person name="Martin F."/>
            <person name="Silar P."/>
            <person name="Natvig D."/>
            <person name="Lalanne C."/>
            <person name="Gautier V."/>
            <person name="Ament-Velasquez S.L."/>
            <person name="Kruys A."/>
            <person name="Hutchinson M.I."/>
            <person name="Powell A.J."/>
            <person name="Barry K."/>
            <person name="Miller A.N."/>
            <person name="Grigoriev I.V."/>
            <person name="Debuchy R."/>
            <person name="Gladieux P."/>
            <person name="Thoren M.H."/>
            <person name="Johannesson H."/>
        </authorList>
    </citation>
    <scope>NUCLEOTIDE SEQUENCE</scope>
    <source>
        <strain evidence="2">CBS 990.96</strain>
    </source>
</reference>
<sequence>MVSNRVYALVALGRFENRDDHNFLSSFDSSDDERRCKIDLAGRTAVVVWEDSTRQMQHTPDLRIDLHVDASEGTAVFALHSCVFLKGGKPNKLKLYLFIYPEDVQSVEYDGSSCPPIPAMQRVPSNNFTSLHFTMTQPPSFVVPKDRPLVPKARSEGLLDTMKALASARDITIYLDALPRVPEIRYHLSLLPSVFLFVELRRDERRVAIQRLYHGAGGQVISLDHVAPAASPTPSNNTSIKETVEEESPPPYLENSPVIIPAQLFTPPPNRKRRRTSELLSPSTTDKHTWFAFNQVLKRKTEIESRLEWLEKMVQESLARTPCRYNTEEMEHIINHVDDRVDDQLTGVQVELEDKVMDGTEELVLEKVLEKTEETHEQLLNGIKEDFAAAMEEMREEIMRELRKDVVKEDIIRDLKEEIKQELMAEMKAEFFRDMAQAMMSAASGGNEKAMMAVGAGSQASQSTK</sequence>
<proteinExistence type="predicted"/>
<dbReference type="AlphaFoldDB" id="A0AAN6YPL3"/>
<feature type="region of interest" description="Disordered" evidence="1">
    <location>
        <begin position="227"/>
        <end position="256"/>
    </location>
</feature>
<reference evidence="2" key="1">
    <citation type="journal article" date="2023" name="Mol. Phylogenet. Evol.">
        <title>Genome-scale phylogeny and comparative genomics of the fungal order Sordariales.</title>
        <authorList>
            <person name="Hensen N."/>
            <person name="Bonometti L."/>
            <person name="Westerberg I."/>
            <person name="Brannstrom I.O."/>
            <person name="Guillou S."/>
            <person name="Cros-Aarteil S."/>
            <person name="Calhoun S."/>
            <person name="Haridas S."/>
            <person name="Kuo A."/>
            <person name="Mondo S."/>
            <person name="Pangilinan J."/>
            <person name="Riley R."/>
            <person name="LaButti K."/>
            <person name="Andreopoulos B."/>
            <person name="Lipzen A."/>
            <person name="Chen C."/>
            <person name="Yan M."/>
            <person name="Daum C."/>
            <person name="Ng V."/>
            <person name="Clum A."/>
            <person name="Steindorff A."/>
            <person name="Ohm R.A."/>
            <person name="Martin F."/>
            <person name="Silar P."/>
            <person name="Natvig D.O."/>
            <person name="Lalanne C."/>
            <person name="Gautier V."/>
            <person name="Ament-Velasquez S.L."/>
            <person name="Kruys A."/>
            <person name="Hutchinson M.I."/>
            <person name="Powell A.J."/>
            <person name="Barry K."/>
            <person name="Miller A.N."/>
            <person name="Grigoriev I.V."/>
            <person name="Debuchy R."/>
            <person name="Gladieux P."/>
            <person name="Hiltunen Thoren M."/>
            <person name="Johannesson H."/>
        </authorList>
    </citation>
    <scope>NUCLEOTIDE SEQUENCE</scope>
    <source>
        <strain evidence="2">CBS 990.96</strain>
    </source>
</reference>
<organism evidence="2 3">
    <name type="scientific">Podospora fimiseda</name>
    <dbReference type="NCBI Taxonomy" id="252190"/>
    <lineage>
        <taxon>Eukaryota</taxon>
        <taxon>Fungi</taxon>
        <taxon>Dikarya</taxon>
        <taxon>Ascomycota</taxon>
        <taxon>Pezizomycotina</taxon>
        <taxon>Sordariomycetes</taxon>
        <taxon>Sordariomycetidae</taxon>
        <taxon>Sordariales</taxon>
        <taxon>Podosporaceae</taxon>
        <taxon>Podospora</taxon>
    </lineage>
</organism>
<evidence type="ECO:0000256" key="1">
    <source>
        <dbReference type="SAM" id="MobiDB-lite"/>
    </source>
</evidence>
<dbReference type="EMBL" id="MU865478">
    <property type="protein sequence ID" value="KAK4222330.1"/>
    <property type="molecule type" value="Genomic_DNA"/>
</dbReference>
<evidence type="ECO:0000313" key="2">
    <source>
        <dbReference type="EMBL" id="KAK4222330.1"/>
    </source>
</evidence>
<feature type="compositionally biased region" description="Polar residues" evidence="1">
    <location>
        <begin position="232"/>
        <end position="241"/>
    </location>
</feature>
<accession>A0AAN6YPL3</accession>
<evidence type="ECO:0000313" key="3">
    <source>
        <dbReference type="Proteomes" id="UP001301958"/>
    </source>
</evidence>
<gene>
    <name evidence="2" type="ORF">QBC38DRAFT_448375</name>
</gene>
<keyword evidence="3" id="KW-1185">Reference proteome</keyword>
<name>A0AAN6YPL3_9PEZI</name>